<dbReference type="OMA" id="GVTVWHE"/>
<dbReference type="PANTHER" id="PTHR24198">
    <property type="entry name" value="ANKYRIN REPEAT AND PROTEIN KINASE DOMAIN-CONTAINING PROTEIN"/>
    <property type="match status" value="1"/>
</dbReference>
<dbReference type="PROSITE" id="PS50297">
    <property type="entry name" value="ANK_REP_REGION"/>
    <property type="match status" value="3"/>
</dbReference>
<feature type="repeat" description="ANK" evidence="3">
    <location>
        <begin position="253"/>
        <end position="285"/>
    </location>
</feature>
<dbReference type="InterPro" id="IPR036770">
    <property type="entry name" value="Ankyrin_rpt-contain_sf"/>
</dbReference>
<dbReference type="PANTHER" id="PTHR24198:SF165">
    <property type="entry name" value="ANKYRIN REPEAT-CONTAINING PROTEIN-RELATED"/>
    <property type="match status" value="1"/>
</dbReference>
<feature type="repeat" description="ANK" evidence="3">
    <location>
        <begin position="155"/>
        <end position="187"/>
    </location>
</feature>
<dbReference type="GO" id="GO:0005737">
    <property type="term" value="C:cytoplasm"/>
    <property type="evidence" value="ECO:0007669"/>
    <property type="project" value="TreeGrafter"/>
</dbReference>
<evidence type="ECO:0000313" key="5">
    <source>
        <dbReference type="Proteomes" id="UP000054937"/>
    </source>
</evidence>
<dbReference type="OrthoDB" id="10266001at2759"/>
<feature type="repeat" description="ANK" evidence="3">
    <location>
        <begin position="286"/>
        <end position="318"/>
    </location>
</feature>
<comment type="caution">
    <text evidence="4">The sequence shown here is derived from an EMBL/GenBank/DDBJ whole genome shotgun (WGS) entry which is preliminary data.</text>
</comment>
<evidence type="ECO:0000256" key="1">
    <source>
        <dbReference type="ARBA" id="ARBA00022737"/>
    </source>
</evidence>
<dbReference type="AlphaFoldDB" id="A0A0V0QEV8"/>
<dbReference type="SUPFAM" id="SSF48403">
    <property type="entry name" value="Ankyrin repeat"/>
    <property type="match status" value="1"/>
</dbReference>
<dbReference type="Proteomes" id="UP000054937">
    <property type="component" value="Unassembled WGS sequence"/>
</dbReference>
<dbReference type="Pfam" id="PF12796">
    <property type="entry name" value="Ank_2"/>
    <property type="match status" value="2"/>
</dbReference>
<sequence length="361" mass="41813">MKAIQQVKDKMKYYWQVYKTDQILKLYSNQKYDKIAQNLSTFQKYENFRLNDYNLLFLAISEQNKEFIDVFLDKIKYKEDVLIDQNNPSMFFPITFSTINNLQDISQQLLDKGANIYQPNTNLNTLLHISCFYGKIDAVKYCLEQNMDINAINKDGDTPLHLAIAGKNQEVVKYLLENGANNLIKNNQGNYPIYEAIIAGDIEVAKLLKNTLKQIKDNVYSEVHLAAQQENYDMLDYFSDNGQIGKLQLLDKYKATPLHFAVLAKSEECIRYLLEHKVNINAQDKNGDTPLHLAVSNKDLNSMKILTEFKADAGLQNNEKLSPVDLCYSDRDVSLINFFRSQPQYIHLFRLGKEHEYKGLK</sequence>
<evidence type="ECO:0000256" key="3">
    <source>
        <dbReference type="PROSITE-ProRule" id="PRU00023"/>
    </source>
</evidence>
<protein>
    <submittedName>
        <fullName evidence="4">Ankyrin repeat-containing domain</fullName>
    </submittedName>
</protein>
<dbReference type="EMBL" id="LDAU01000182">
    <property type="protein sequence ID" value="KRX00716.1"/>
    <property type="molecule type" value="Genomic_DNA"/>
</dbReference>
<accession>A0A0V0QEV8</accession>
<dbReference type="Gene3D" id="1.25.40.20">
    <property type="entry name" value="Ankyrin repeat-containing domain"/>
    <property type="match status" value="2"/>
</dbReference>
<keyword evidence="1" id="KW-0677">Repeat</keyword>
<gene>
    <name evidence="4" type="ORF">PPERSA_02976</name>
</gene>
<dbReference type="PROSITE" id="PS50088">
    <property type="entry name" value="ANK_REPEAT"/>
    <property type="match status" value="4"/>
</dbReference>
<dbReference type="InParanoid" id="A0A0V0QEV8"/>
<evidence type="ECO:0000313" key="4">
    <source>
        <dbReference type="EMBL" id="KRX00716.1"/>
    </source>
</evidence>
<keyword evidence="5" id="KW-1185">Reference proteome</keyword>
<dbReference type="InterPro" id="IPR002110">
    <property type="entry name" value="Ankyrin_rpt"/>
</dbReference>
<evidence type="ECO:0000256" key="2">
    <source>
        <dbReference type="ARBA" id="ARBA00023043"/>
    </source>
</evidence>
<dbReference type="SMART" id="SM00248">
    <property type="entry name" value="ANK"/>
    <property type="match status" value="7"/>
</dbReference>
<name>A0A0V0QEV8_PSEPJ</name>
<reference evidence="4 5" key="1">
    <citation type="journal article" date="2015" name="Sci. Rep.">
        <title>Genome of the facultative scuticociliatosis pathogen Pseudocohnilembus persalinus provides insight into its virulence through horizontal gene transfer.</title>
        <authorList>
            <person name="Xiong J."/>
            <person name="Wang G."/>
            <person name="Cheng J."/>
            <person name="Tian M."/>
            <person name="Pan X."/>
            <person name="Warren A."/>
            <person name="Jiang C."/>
            <person name="Yuan D."/>
            <person name="Miao W."/>
        </authorList>
    </citation>
    <scope>NUCLEOTIDE SEQUENCE [LARGE SCALE GENOMIC DNA]</scope>
    <source>
        <strain evidence="4">36N120E</strain>
    </source>
</reference>
<feature type="repeat" description="ANK" evidence="3">
    <location>
        <begin position="122"/>
        <end position="154"/>
    </location>
</feature>
<organism evidence="4 5">
    <name type="scientific">Pseudocohnilembus persalinus</name>
    <name type="common">Ciliate</name>
    <dbReference type="NCBI Taxonomy" id="266149"/>
    <lineage>
        <taxon>Eukaryota</taxon>
        <taxon>Sar</taxon>
        <taxon>Alveolata</taxon>
        <taxon>Ciliophora</taxon>
        <taxon>Intramacronucleata</taxon>
        <taxon>Oligohymenophorea</taxon>
        <taxon>Scuticociliatia</taxon>
        <taxon>Philasterida</taxon>
        <taxon>Pseudocohnilembidae</taxon>
        <taxon>Pseudocohnilembus</taxon>
    </lineage>
</organism>
<proteinExistence type="predicted"/>
<keyword evidence="2 3" id="KW-0040">ANK repeat</keyword>